<gene>
    <name evidence="2" type="ORF">Q7C36_009212</name>
</gene>
<dbReference type="EMBL" id="JAVHJS010000008">
    <property type="protein sequence ID" value="KAK2850429.1"/>
    <property type="molecule type" value="Genomic_DNA"/>
</dbReference>
<accession>A0AA88N2N1</accession>
<evidence type="ECO:0000313" key="3">
    <source>
        <dbReference type="Proteomes" id="UP001187315"/>
    </source>
</evidence>
<evidence type="ECO:0000313" key="2">
    <source>
        <dbReference type="EMBL" id="KAK2850429.1"/>
    </source>
</evidence>
<proteinExistence type="predicted"/>
<protein>
    <submittedName>
        <fullName evidence="2">Uncharacterized protein</fullName>
    </submittedName>
</protein>
<keyword evidence="3" id="KW-1185">Reference proteome</keyword>
<reference evidence="2" key="1">
    <citation type="submission" date="2023-08" db="EMBL/GenBank/DDBJ databases">
        <title>Pelteobagrus vachellii genome.</title>
        <authorList>
            <person name="Liu H."/>
        </authorList>
    </citation>
    <scope>NUCLEOTIDE SEQUENCE</scope>
    <source>
        <strain evidence="2">PRFRI_2022a</strain>
        <tissue evidence="2">Muscle</tissue>
    </source>
</reference>
<sequence length="90" mass="10337">MSRSERGNVKEDEGEHTQMVSIRAGIASPLRYKNNDSPEHSRQRNPDVSSWRRRRLIRRLKGISSGTERRPKDASLCLTINHPLFPADRG</sequence>
<feature type="compositionally biased region" description="Basic and acidic residues" evidence="1">
    <location>
        <begin position="33"/>
        <end position="45"/>
    </location>
</feature>
<dbReference type="Proteomes" id="UP001187315">
    <property type="component" value="Unassembled WGS sequence"/>
</dbReference>
<feature type="region of interest" description="Disordered" evidence="1">
    <location>
        <begin position="1"/>
        <end position="53"/>
    </location>
</feature>
<feature type="compositionally biased region" description="Basic and acidic residues" evidence="1">
    <location>
        <begin position="1"/>
        <end position="16"/>
    </location>
</feature>
<name>A0AA88N2N1_TACVA</name>
<evidence type="ECO:0000256" key="1">
    <source>
        <dbReference type="SAM" id="MobiDB-lite"/>
    </source>
</evidence>
<comment type="caution">
    <text evidence="2">The sequence shown here is derived from an EMBL/GenBank/DDBJ whole genome shotgun (WGS) entry which is preliminary data.</text>
</comment>
<dbReference type="AlphaFoldDB" id="A0AA88N2N1"/>
<organism evidence="2 3">
    <name type="scientific">Tachysurus vachellii</name>
    <name type="common">Darkbarbel catfish</name>
    <name type="synonym">Pelteobagrus vachellii</name>
    <dbReference type="NCBI Taxonomy" id="175792"/>
    <lineage>
        <taxon>Eukaryota</taxon>
        <taxon>Metazoa</taxon>
        <taxon>Chordata</taxon>
        <taxon>Craniata</taxon>
        <taxon>Vertebrata</taxon>
        <taxon>Euteleostomi</taxon>
        <taxon>Actinopterygii</taxon>
        <taxon>Neopterygii</taxon>
        <taxon>Teleostei</taxon>
        <taxon>Ostariophysi</taxon>
        <taxon>Siluriformes</taxon>
        <taxon>Bagridae</taxon>
        <taxon>Tachysurus</taxon>
    </lineage>
</organism>